<dbReference type="EMBL" id="VLNR01000019">
    <property type="protein sequence ID" value="TSE08802.1"/>
    <property type="molecule type" value="Genomic_DNA"/>
</dbReference>
<dbReference type="OrthoDB" id="1163883at2"/>
<protein>
    <submittedName>
        <fullName evidence="2">Uncharacterized protein</fullName>
    </submittedName>
</protein>
<feature type="compositionally biased region" description="Polar residues" evidence="1">
    <location>
        <begin position="1"/>
        <end position="20"/>
    </location>
</feature>
<organism evidence="2 3">
    <name type="scientific">Aquimarina algiphila</name>
    <dbReference type="NCBI Taxonomy" id="2047982"/>
    <lineage>
        <taxon>Bacteria</taxon>
        <taxon>Pseudomonadati</taxon>
        <taxon>Bacteroidota</taxon>
        <taxon>Flavobacteriia</taxon>
        <taxon>Flavobacteriales</taxon>
        <taxon>Flavobacteriaceae</taxon>
        <taxon>Aquimarina</taxon>
    </lineage>
</organism>
<gene>
    <name evidence="2" type="ORF">FOF46_10890</name>
</gene>
<feature type="region of interest" description="Disordered" evidence="1">
    <location>
        <begin position="1"/>
        <end position="21"/>
    </location>
</feature>
<accession>A0A554VL26</accession>
<evidence type="ECO:0000313" key="2">
    <source>
        <dbReference type="EMBL" id="TSE08802.1"/>
    </source>
</evidence>
<name>A0A554VL26_9FLAO</name>
<sequence length="111" mass="12937">MKTQNFTKTRSSRQPHSSRLNLLKSEVSRTLSKLHSYRCEPCTPDMHEQYLELNDSGNKLKQAVDKIELLVEESAVRFSIEIGDEINSVMKKYNTFEKKFSSYLTESVLHH</sequence>
<dbReference type="Proteomes" id="UP000318833">
    <property type="component" value="Unassembled WGS sequence"/>
</dbReference>
<dbReference type="RefSeq" id="WP_109437724.1">
    <property type="nucleotide sequence ID" value="NZ_CANLFO010000007.1"/>
</dbReference>
<reference evidence="2 3" key="1">
    <citation type="submission" date="2019-07" db="EMBL/GenBank/DDBJ databases">
        <title>The draft genome sequence of Aquimarina algiphila M91.</title>
        <authorList>
            <person name="Meng X."/>
        </authorList>
    </citation>
    <scope>NUCLEOTIDE SEQUENCE [LARGE SCALE GENOMIC DNA]</scope>
    <source>
        <strain evidence="2 3">M91</strain>
    </source>
</reference>
<evidence type="ECO:0000256" key="1">
    <source>
        <dbReference type="SAM" id="MobiDB-lite"/>
    </source>
</evidence>
<keyword evidence="3" id="KW-1185">Reference proteome</keyword>
<proteinExistence type="predicted"/>
<evidence type="ECO:0000313" key="3">
    <source>
        <dbReference type="Proteomes" id="UP000318833"/>
    </source>
</evidence>
<dbReference type="AlphaFoldDB" id="A0A554VL26"/>
<comment type="caution">
    <text evidence="2">The sequence shown here is derived from an EMBL/GenBank/DDBJ whole genome shotgun (WGS) entry which is preliminary data.</text>
</comment>